<name>A0ABT2YB25_9BURK</name>
<reference evidence="2 3" key="1">
    <citation type="submission" date="2021-11" db="EMBL/GenBank/DDBJ databases">
        <authorList>
            <person name="Liang Q."/>
            <person name="Mou H."/>
            <person name="Liu Z."/>
        </authorList>
    </citation>
    <scope>NUCLEOTIDE SEQUENCE [LARGE SCALE GENOMIC DNA]</scope>
    <source>
        <strain evidence="2 3">CHU3</strain>
    </source>
</reference>
<feature type="chain" id="PRO_5046546952" evidence="1">
    <location>
        <begin position="28"/>
        <end position="465"/>
    </location>
</feature>
<keyword evidence="1" id="KW-0732">Signal</keyword>
<comment type="caution">
    <text evidence="2">The sequence shown here is derived from an EMBL/GenBank/DDBJ whole genome shotgun (WGS) entry which is preliminary data.</text>
</comment>
<protein>
    <submittedName>
        <fullName evidence="2">BNR repeat-containing protein</fullName>
    </submittedName>
</protein>
<dbReference type="EMBL" id="JAJIRN010000002">
    <property type="protein sequence ID" value="MCV2367249.1"/>
    <property type="molecule type" value="Genomic_DNA"/>
</dbReference>
<dbReference type="PROSITE" id="PS51257">
    <property type="entry name" value="PROKAR_LIPOPROTEIN"/>
    <property type="match status" value="1"/>
</dbReference>
<dbReference type="Pfam" id="PF15892">
    <property type="entry name" value="BNR_4"/>
    <property type="match status" value="1"/>
</dbReference>
<proteinExistence type="predicted"/>
<evidence type="ECO:0000313" key="3">
    <source>
        <dbReference type="Proteomes" id="UP001209701"/>
    </source>
</evidence>
<dbReference type="Proteomes" id="UP001209701">
    <property type="component" value="Unassembled WGS sequence"/>
</dbReference>
<organism evidence="2 3">
    <name type="scientific">Roseateles oligotrophus</name>
    <dbReference type="NCBI Taxonomy" id="1769250"/>
    <lineage>
        <taxon>Bacteria</taxon>
        <taxon>Pseudomonadati</taxon>
        <taxon>Pseudomonadota</taxon>
        <taxon>Betaproteobacteria</taxon>
        <taxon>Burkholderiales</taxon>
        <taxon>Sphaerotilaceae</taxon>
        <taxon>Roseateles</taxon>
    </lineage>
</organism>
<dbReference type="SUPFAM" id="SSF50939">
    <property type="entry name" value="Sialidases"/>
    <property type="match status" value="1"/>
</dbReference>
<dbReference type="InterPro" id="IPR036278">
    <property type="entry name" value="Sialidase_sf"/>
</dbReference>
<feature type="signal peptide" evidence="1">
    <location>
        <begin position="1"/>
        <end position="27"/>
    </location>
</feature>
<evidence type="ECO:0000313" key="2">
    <source>
        <dbReference type="EMBL" id="MCV2367249.1"/>
    </source>
</evidence>
<sequence>MSIQRFQRQALRIFLSLLCSFTLGTLAACGTALSPPDLAVSNAAATDSISSVDIAPGWASNSVNAVVFRKNSLVSHGDTQFIAFYDPQRRVVLGKRQLGSSAWQLQVTPYSGNVDDAHNSISIMVDGAGFLHMAWDHHNHVLRYARSLSHGSLDLSEKMPMLGRDEAAVSYPEFFRLPGGDLLFFYRNGGSGRGDLVLNRYDVGSQQWRRLHTRLIDGEGRRNAYWQAFVDHLGSVHLSWVWRDSPDVASNQDMAYARSHDGGLSWETSSGAPYALPISARTAEVAWQIPPGSELINQTSMSADSAGRPYIASYWRAPGSAVPQYQLLYFTGKAWARLPLDFRRSAFSLSGQGTKAIPISRPQLMVDLHAGPADAQKALLIFRDQERGSKVSAVVITDVKRGRWHLRDLSEQSVGAWEPSFDSELWRRASVLHLFVQDVQQLDGEGRGDGAPSMVQVLQWQPLTQ</sequence>
<accession>A0ABT2YB25</accession>
<gene>
    <name evidence="2" type="ORF">LNV07_03960</name>
</gene>
<evidence type="ECO:0000256" key="1">
    <source>
        <dbReference type="SAM" id="SignalP"/>
    </source>
</evidence>
<dbReference type="RefSeq" id="WP_263569880.1">
    <property type="nucleotide sequence ID" value="NZ_JAJIRN010000002.1"/>
</dbReference>
<keyword evidence="3" id="KW-1185">Reference proteome</keyword>